<feature type="compositionally biased region" description="Basic and acidic residues" evidence="1">
    <location>
        <begin position="140"/>
        <end position="172"/>
    </location>
</feature>
<reference evidence="2" key="1">
    <citation type="submission" date="2018-05" db="EMBL/GenBank/DDBJ databases">
        <title>Draft genome of Mucuna pruriens seed.</title>
        <authorList>
            <person name="Nnadi N.E."/>
            <person name="Vos R."/>
            <person name="Hasami M.H."/>
            <person name="Devisetty U.K."/>
            <person name="Aguiy J.C."/>
        </authorList>
    </citation>
    <scope>NUCLEOTIDE SEQUENCE [LARGE SCALE GENOMIC DNA]</scope>
    <source>
        <strain evidence="2">JCA_2017</strain>
    </source>
</reference>
<dbReference type="OrthoDB" id="1747743at2759"/>
<dbReference type="PANTHER" id="PTHR35046">
    <property type="entry name" value="ZINC KNUCKLE (CCHC-TYPE) FAMILY PROTEIN"/>
    <property type="match status" value="1"/>
</dbReference>
<gene>
    <name evidence="2" type="ORF">CR513_39193</name>
</gene>
<keyword evidence="3" id="KW-1185">Reference proteome</keyword>
<comment type="caution">
    <text evidence="2">The sequence shown here is derived from an EMBL/GenBank/DDBJ whole genome shotgun (WGS) entry which is preliminary data.</text>
</comment>
<evidence type="ECO:0000313" key="2">
    <source>
        <dbReference type="EMBL" id="RDX80278.1"/>
    </source>
</evidence>
<accession>A0A371FPN7</accession>
<feature type="region of interest" description="Disordered" evidence="1">
    <location>
        <begin position="138"/>
        <end position="181"/>
    </location>
</feature>
<protein>
    <submittedName>
        <fullName evidence="2">Uncharacterized protein</fullName>
    </submittedName>
</protein>
<dbReference type="AlphaFoldDB" id="A0A371FPN7"/>
<dbReference type="Proteomes" id="UP000257109">
    <property type="component" value="Unassembled WGS sequence"/>
</dbReference>
<proteinExistence type="predicted"/>
<feature type="non-terminal residue" evidence="2">
    <location>
        <position position="1"/>
    </location>
</feature>
<dbReference type="EMBL" id="QJKJ01008270">
    <property type="protein sequence ID" value="RDX80278.1"/>
    <property type="molecule type" value="Genomic_DNA"/>
</dbReference>
<feature type="region of interest" description="Disordered" evidence="1">
    <location>
        <begin position="1"/>
        <end position="27"/>
    </location>
</feature>
<name>A0A371FPN7_MUCPR</name>
<evidence type="ECO:0000313" key="3">
    <source>
        <dbReference type="Proteomes" id="UP000257109"/>
    </source>
</evidence>
<evidence type="ECO:0000256" key="1">
    <source>
        <dbReference type="SAM" id="MobiDB-lite"/>
    </source>
</evidence>
<sequence length="181" mass="21074">MQLRRRNASRKTYGGGNGCNGKEREKDRANGGSCVIVACKRLVKKLALPTIVHPRSYRLQWLSKKGELLLNRQVKVMFTLGGYEDRVVSDVVPMEATRLLGRAWEYDKKVIYDGVTNHFTFIHMWQRVVLKPFPPSEVQEDQKKMNVKKQSERKIESKMIKRKSKSDAEKTKARVIKKRKR</sequence>
<organism evidence="2 3">
    <name type="scientific">Mucuna pruriens</name>
    <name type="common">Velvet bean</name>
    <name type="synonym">Dolichos pruriens</name>
    <dbReference type="NCBI Taxonomy" id="157652"/>
    <lineage>
        <taxon>Eukaryota</taxon>
        <taxon>Viridiplantae</taxon>
        <taxon>Streptophyta</taxon>
        <taxon>Embryophyta</taxon>
        <taxon>Tracheophyta</taxon>
        <taxon>Spermatophyta</taxon>
        <taxon>Magnoliopsida</taxon>
        <taxon>eudicotyledons</taxon>
        <taxon>Gunneridae</taxon>
        <taxon>Pentapetalae</taxon>
        <taxon>rosids</taxon>
        <taxon>fabids</taxon>
        <taxon>Fabales</taxon>
        <taxon>Fabaceae</taxon>
        <taxon>Papilionoideae</taxon>
        <taxon>50 kb inversion clade</taxon>
        <taxon>NPAAA clade</taxon>
        <taxon>indigoferoid/millettioid clade</taxon>
        <taxon>Phaseoleae</taxon>
        <taxon>Mucuna</taxon>
    </lineage>
</organism>
<dbReference type="PANTHER" id="PTHR35046:SF9">
    <property type="entry name" value="RNA-DIRECTED DNA POLYMERASE"/>
    <property type="match status" value="1"/>
</dbReference>